<dbReference type="SUPFAM" id="SSF55781">
    <property type="entry name" value="GAF domain-like"/>
    <property type="match status" value="1"/>
</dbReference>
<dbReference type="InterPro" id="IPR036390">
    <property type="entry name" value="WH_DNA-bd_sf"/>
</dbReference>
<comment type="caution">
    <text evidence="7">The sequence shown here is derived from an EMBL/GenBank/DDBJ whole genome shotgun (WGS) entry which is preliminary data.</text>
</comment>
<dbReference type="InterPro" id="IPR002571">
    <property type="entry name" value="HrcA"/>
</dbReference>
<feature type="domain" description="Heat-inducible transcription repressor HrcA C-terminal" evidence="6">
    <location>
        <begin position="102"/>
        <end position="320"/>
    </location>
</feature>
<dbReference type="RefSeq" id="WP_125095125.1">
    <property type="nucleotide sequence ID" value="NZ_RRUE01000001.1"/>
</dbReference>
<name>A0A3R8T3V0_9BURK</name>
<dbReference type="NCBIfam" id="TIGR00331">
    <property type="entry name" value="hrcA"/>
    <property type="match status" value="1"/>
</dbReference>
<dbReference type="Pfam" id="PF01628">
    <property type="entry name" value="HrcA"/>
    <property type="match status" value="1"/>
</dbReference>
<evidence type="ECO:0000313" key="8">
    <source>
        <dbReference type="Proteomes" id="UP000270261"/>
    </source>
</evidence>
<reference evidence="7 8" key="1">
    <citation type="submission" date="2018-11" db="EMBL/GenBank/DDBJ databases">
        <title>Genome sequencing of Lautropia sp. KCOM 2505 (= ChDC F240).</title>
        <authorList>
            <person name="Kook J.-K."/>
            <person name="Park S.-N."/>
            <person name="Lim Y.K."/>
        </authorList>
    </citation>
    <scope>NUCLEOTIDE SEQUENCE [LARGE SCALE GENOMIC DNA]</scope>
    <source>
        <strain evidence="7 8">KCOM 2505</strain>
    </source>
</reference>
<keyword evidence="1 5" id="KW-0678">Repressor</keyword>
<protein>
    <recommendedName>
        <fullName evidence="5">Heat-inducible transcription repressor HrcA</fullName>
    </recommendedName>
</protein>
<evidence type="ECO:0000259" key="6">
    <source>
        <dbReference type="Pfam" id="PF01628"/>
    </source>
</evidence>
<evidence type="ECO:0000256" key="2">
    <source>
        <dbReference type="ARBA" id="ARBA00023015"/>
    </source>
</evidence>
<dbReference type="SUPFAM" id="SSF46785">
    <property type="entry name" value="Winged helix' DNA-binding domain"/>
    <property type="match status" value="1"/>
</dbReference>
<dbReference type="GO" id="GO:0003677">
    <property type="term" value="F:DNA binding"/>
    <property type="evidence" value="ECO:0007669"/>
    <property type="project" value="InterPro"/>
</dbReference>
<dbReference type="Proteomes" id="UP000270261">
    <property type="component" value="Unassembled WGS sequence"/>
</dbReference>
<evidence type="ECO:0000256" key="5">
    <source>
        <dbReference type="HAMAP-Rule" id="MF_00081"/>
    </source>
</evidence>
<evidence type="ECO:0000256" key="4">
    <source>
        <dbReference type="ARBA" id="ARBA00023163"/>
    </source>
</evidence>
<comment type="function">
    <text evidence="5">Negative regulator of class I heat shock genes (grpE-dnaK-dnaJ and groELS operons). Prevents heat-shock induction of these operons.</text>
</comment>
<dbReference type="Gene3D" id="3.30.450.40">
    <property type="match status" value="1"/>
</dbReference>
<sequence length="339" mass="37483">MDERARILLKSLIEHYIVDGQPVGSRTLSQYSRLDLSPATIRNVMADLEEHGFIAHRHTSSGRVPTPRGYRLFVDSLLTVQPLDAGESSQMQHALVAEDPRQVITRAAGLLSQLSSFAGVVSTQRRDGGFRHIEFLRLSARRVLLILVSPDGTVHNRMLQVDRDYSPSVLHEAANYINAHYAGVSFEEIRRRLGTELAELRRDISQLMQRAVDAGLDAARDDADKMVIAGSSNFVGIPDFADDMARLKQLFGLFEQRTDLLQLMDASARADGVQIYIGGESELVPMEELSIVIAPYRADGKVVGTLGVIGPTRMAYQRMIPMVDITARLVSAALDQGEM</sequence>
<dbReference type="OrthoDB" id="9783139at2"/>
<keyword evidence="8" id="KW-1185">Reference proteome</keyword>
<dbReference type="PIRSF" id="PIRSF005485">
    <property type="entry name" value="HrcA"/>
    <property type="match status" value="1"/>
</dbReference>
<dbReference type="EMBL" id="RRUE01000001">
    <property type="protein sequence ID" value="RRN45696.1"/>
    <property type="molecule type" value="Genomic_DNA"/>
</dbReference>
<keyword evidence="4 5" id="KW-0804">Transcription</keyword>
<comment type="similarity">
    <text evidence="5">Belongs to the HrcA family.</text>
</comment>
<evidence type="ECO:0000256" key="1">
    <source>
        <dbReference type="ARBA" id="ARBA00022491"/>
    </source>
</evidence>
<dbReference type="PANTHER" id="PTHR34824:SF1">
    <property type="entry name" value="HEAT-INDUCIBLE TRANSCRIPTION REPRESSOR HRCA"/>
    <property type="match status" value="1"/>
</dbReference>
<accession>A0A3R8T3V0</accession>
<keyword evidence="2 5" id="KW-0805">Transcription regulation</keyword>
<dbReference type="InterPro" id="IPR029016">
    <property type="entry name" value="GAF-like_dom_sf"/>
</dbReference>
<organism evidence="7 8">
    <name type="scientific">Lautropia dentalis</name>
    <dbReference type="NCBI Taxonomy" id="2490857"/>
    <lineage>
        <taxon>Bacteria</taxon>
        <taxon>Pseudomonadati</taxon>
        <taxon>Pseudomonadota</taxon>
        <taxon>Betaproteobacteria</taxon>
        <taxon>Burkholderiales</taxon>
        <taxon>Burkholderiaceae</taxon>
        <taxon>Lautropia</taxon>
    </lineage>
</organism>
<dbReference type="GO" id="GO:0045892">
    <property type="term" value="P:negative regulation of DNA-templated transcription"/>
    <property type="evidence" value="ECO:0007669"/>
    <property type="project" value="UniProtKB-UniRule"/>
</dbReference>
<dbReference type="InterPro" id="IPR021153">
    <property type="entry name" value="HrcA_C"/>
</dbReference>
<dbReference type="AlphaFoldDB" id="A0A3R8T3V0"/>
<dbReference type="InterPro" id="IPR036388">
    <property type="entry name" value="WH-like_DNA-bd_sf"/>
</dbReference>
<dbReference type="HAMAP" id="MF_00081">
    <property type="entry name" value="HrcA"/>
    <property type="match status" value="1"/>
</dbReference>
<dbReference type="Gene3D" id="1.10.10.10">
    <property type="entry name" value="Winged helix-like DNA-binding domain superfamily/Winged helix DNA-binding domain"/>
    <property type="match status" value="1"/>
</dbReference>
<evidence type="ECO:0000313" key="7">
    <source>
        <dbReference type="EMBL" id="RRN45696.1"/>
    </source>
</evidence>
<gene>
    <name evidence="5 7" type="primary">hrcA</name>
    <name evidence="7" type="ORF">EHV23_05975</name>
</gene>
<keyword evidence="3 5" id="KW-0346">Stress response</keyword>
<proteinExistence type="inferred from homology"/>
<dbReference type="PANTHER" id="PTHR34824">
    <property type="entry name" value="HEAT-INDUCIBLE TRANSCRIPTION REPRESSOR HRCA"/>
    <property type="match status" value="1"/>
</dbReference>
<evidence type="ECO:0000256" key="3">
    <source>
        <dbReference type="ARBA" id="ARBA00023016"/>
    </source>
</evidence>